<dbReference type="InterPro" id="IPR000525">
    <property type="entry name" value="Initiator_Rep_WH1"/>
</dbReference>
<proteinExistence type="inferred from homology"/>
<reference evidence="3 4" key="1">
    <citation type="submission" date="2017-09" db="EMBL/GenBank/DDBJ databases">
        <title>Biodiversity and function of Thalassospira species in the particle-attached aromatic-hydrocarbon-degrading consortia from the surface seawater of the South China Sea.</title>
        <authorList>
            <person name="Dong C."/>
            <person name="Liu R."/>
            <person name="Shao Z."/>
        </authorList>
    </citation>
    <scope>NUCLEOTIDE SEQUENCE [LARGE SCALE GENOMIC DNA]</scope>
    <source>
        <strain evidence="3 4">CSC1P2</strain>
    </source>
</reference>
<dbReference type="InterPro" id="IPR036390">
    <property type="entry name" value="WH_DNA-bd_sf"/>
</dbReference>
<dbReference type="OrthoDB" id="1522717at2"/>
<gene>
    <name evidence="3" type="ORF">COO20_21015</name>
</gene>
<comment type="caution">
    <text evidence="3">The sequence shown here is derived from an EMBL/GenBank/DDBJ whole genome shotgun (WGS) entry which is preliminary data.</text>
</comment>
<dbReference type="SUPFAM" id="SSF46785">
    <property type="entry name" value="Winged helix' DNA-binding domain"/>
    <property type="match status" value="1"/>
</dbReference>
<dbReference type="Proteomes" id="UP000233597">
    <property type="component" value="Unassembled WGS sequence"/>
</dbReference>
<name>A0A2N3KIP5_9PROT</name>
<accession>A0A2N3KIP5</accession>
<dbReference type="InterPro" id="IPR036388">
    <property type="entry name" value="WH-like_DNA-bd_sf"/>
</dbReference>
<dbReference type="EMBL" id="NWTK01000017">
    <property type="protein sequence ID" value="PKR50366.1"/>
    <property type="molecule type" value="Genomic_DNA"/>
</dbReference>
<organism evidence="3 4">
    <name type="scientific">Thalassospira marina</name>
    <dbReference type="NCBI Taxonomy" id="2048283"/>
    <lineage>
        <taxon>Bacteria</taxon>
        <taxon>Pseudomonadati</taxon>
        <taxon>Pseudomonadota</taxon>
        <taxon>Alphaproteobacteria</taxon>
        <taxon>Rhodospirillales</taxon>
        <taxon>Thalassospiraceae</taxon>
        <taxon>Thalassospira</taxon>
    </lineage>
</organism>
<feature type="domain" description="Initiator Rep protein WH1" evidence="2">
    <location>
        <begin position="126"/>
        <end position="227"/>
    </location>
</feature>
<evidence type="ECO:0000259" key="2">
    <source>
        <dbReference type="Pfam" id="PF01051"/>
    </source>
</evidence>
<comment type="similarity">
    <text evidence="1">Belongs to the initiator RepB protein family.</text>
</comment>
<evidence type="ECO:0000313" key="3">
    <source>
        <dbReference type="EMBL" id="PKR50366.1"/>
    </source>
</evidence>
<dbReference type="AlphaFoldDB" id="A0A2N3KIP5"/>
<dbReference type="Pfam" id="PF21205">
    <property type="entry name" value="Rep3_C"/>
    <property type="match status" value="1"/>
</dbReference>
<dbReference type="Pfam" id="PF01051">
    <property type="entry name" value="Rep3_N"/>
    <property type="match status" value="1"/>
</dbReference>
<protein>
    <recommendedName>
        <fullName evidence="2">Initiator Rep protein WH1 domain-containing protein</fullName>
    </recommendedName>
</protein>
<sequence length="324" mass="38055">MYFMGRFECRRWVPSRGRLGGITLVINMLLHKNETWVDRTLPTFETSPRKEFVMPKTVDQSETVEKTERDYPLMILGDITDLRTNPRIPAPRQTVEIKEPNGEFTRSDRLAYRHLASIAQHDLANDGIGEHKTRLQDLNVGSHVGTERIKASIETLQKTLVQTMNDKGEWHSVQLLGEARIKDGWLYFQFPKTIRDYLQKPEIYNRISLRVLYHMKSKYAIILYEILAGYHRMQNPFWRVTLDELHEFLGTKSNKSYRRPAELKRSVLQPAMEEINLRAEFLAQYRMIKRGRSFTHIEFTLSTKSRDQMDVVKALLEEEMPLLG</sequence>
<evidence type="ECO:0000256" key="1">
    <source>
        <dbReference type="ARBA" id="ARBA00038283"/>
    </source>
</evidence>
<dbReference type="Gene3D" id="1.10.10.10">
    <property type="entry name" value="Winged helix-like DNA-binding domain superfamily/Winged helix DNA-binding domain"/>
    <property type="match status" value="1"/>
</dbReference>
<dbReference type="GO" id="GO:0003887">
    <property type="term" value="F:DNA-directed DNA polymerase activity"/>
    <property type="evidence" value="ECO:0007669"/>
    <property type="project" value="InterPro"/>
</dbReference>
<dbReference type="GO" id="GO:0006270">
    <property type="term" value="P:DNA replication initiation"/>
    <property type="evidence" value="ECO:0007669"/>
    <property type="project" value="InterPro"/>
</dbReference>
<evidence type="ECO:0000313" key="4">
    <source>
        <dbReference type="Proteomes" id="UP000233597"/>
    </source>
</evidence>